<dbReference type="PROSITE" id="PS51186">
    <property type="entry name" value="GNAT"/>
    <property type="match status" value="1"/>
</dbReference>
<feature type="domain" description="N-acetyltransferase" evidence="1">
    <location>
        <begin position="1"/>
        <end position="142"/>
    </location>
</feature>
<evidence type="ECO:0000259" key="1">
    <source>
        <dbReference type="PROSITE" id="PS51186"/>
    </source>
</evidence>
<comment type="caution">
    <text evidence="2">The sequence shown here is derived from an EMBL/GenBank/DDBJ whole genome shotgun (WGS) entry which is preliminary data.</text>
</comment>
<name>A0A081NLB7_9GAMM</name>
<dbReference type="InterPro" id="IPR000182">
    <property type="entry name" value="GNAT_dom"/>
</dbReference>
<dbReference type="PANTHER" id="PTHR43233:SF1">
    <property type="entry name" value="FAMILY N-ACETYLTRANSFERASE, PUTATIVE (AFU_ORTHOLOGUE AFUA_6G03350)-RELATED"/>
    <property type="match status" value="1"/>
</dbReference>
<dbReference type="GO" id="GO:0016747">
    <property type="term" value="F:acyltransferase activity, transferring groups other than amino-acyl groups"/>
    <property type="evidence" value="ECO:0007669"/>
    <property type="project" value="InterPro"/>
</dbReference>
<accession>A0A081NLB7</accession>
<dbReference type="EMBL" id="JOKH01000001">
    <property type="protein sequence ID" value="KEQ19240.1"/>
    <property type="molecule type" value="Genomic_DNA"/>
</dbReference>
<dbReference type="InterPro" id="IPR016181">
    <property type="entry name" value="Acyl_CoA_acyltransferase"/>
</dbReference>
<dbReference type="OrthoDB" id="3216107at2"/>
<organism evidence="2 3">
    <name type="scientific">Endozoicomonas numazuensis</name>
    <dbReference type="NCBI Taxonomy" id="1137799"/>
    <lineage>
        <taxon>Bacteria</taxon>
        <taxon>Pseudomonadati</taxon>
        <taxon>Pseudomonadota</taxon>
        <taxon>Gammaproteobacteria</taxon>
        <taxon>Oceanospirillales</taxon>
        <taxon>Endozoicomonadaceae</taxon>
        <taxon>Endozoicomonas</taxon>
    </lineage>
</organism>
<keyword evidence="3" id="KW-1185">Reference proteome</keyword>
<dbReference type="InterPro" id="IPR053144">
    <property type="entry name" value="Acetyltransferase_Butenolide"/>
</dbReference>
<dbReference type="STRING" id="1137799.GZ78_04435"/>
<dbReference type="eggNOG" id="COG0454">
    <property type="taxonomic scope" value="Bacteria"/>
</dbReference>
<dbReference type="RefSeq" id="WP_034832949.1">
    <property type="nucleotide sequence ID" value="NZ_JOKH01000001.1"/>
</dbReference>
<protein>
    <recommendedName>
        <fullName evidence="1">N-acetyltransferase domain-containing protein</fullName>
    </recommendedName>
</protein>
<dbReference type="Proteomes" id="UP000028073">
    <property type="component" value="Unassembled WGS sequence"/>
</dbReference>
<dbReference type="Gene3D" id="3.40.630.30">
    <property type="match status" value="1"/>
</dbReference>
<sequence>MEWIQDEFRISTDKSLLNIDIIHQFLTNSYWASGIPRKTVELSIEHSLCFGLYLDEKQIGFARVISDQATFAYLSDVFILPEHRGQGLSKWMMTCIQSVEGLQGLQGLRRFMLATADAHGLYEQFGFKGLSLPERLMERLEPDIYQKTG</sequence>
<reference evidence="2 3" key="1">
    <citation type="submission" date="2014-06" db="EMBL/GenBank/DDBJ databases">
        <title>Whole Genome Sequences of Three Symbiotic Endozoicomonas Bacteria.</title>
        <authorList>
            <person name="Neave M.J."/>
            <person name="Apprill A."/>
            <person name="Voolstra C.R."/>
        </authorList>
    </citation>
    <scope>NUCLEOTIDE SEQUENCE [LARGE SCALE GENOMIC DNA]</scope>
    <source>
        <strain evidence="2 3">DSM 25634</strain>
    </source>
</reference>
<dbReference type="AlphaFoldDB" id="A0A081NLB7"/>
<dbReference type="SUPFAM" id="SSF55729">
    <property type="entry name" value="Acyl-CoA N-acyltransferases (Nat)"/>
    <property type="match status" value="1"/>
</dbReference>
<dbReference type="CDD" id="cd04301">
    <property type="entry name" value="NAT_SF"/>
    <property type="match status" value="1"/>
</dbReference>
<dbReference type="Pfam" id="PF13508">
    <property type="entry name" value="Acetyltransf_7"/>
    <property type="match status" value="1"/>
</dbReference>
<gene>
    <name evidence="2" type="ORF">GZ78_04435</name>
</gene>
<dbReference type="PANTHER" id="PTHR43233">
    <property type="entry name" value="FAMILY N-ACETYLTRANSFERASE, PUTATIVE (AFU_ORTHOLOGUE AFUA_6G03350)-RELATED"/>
    <property type="match status" value="1"/>
</dbReference>
<proteinExistence type="predicted"/>
<evidence type="ECO:0000313" key="3">
    <source>
        <dbReference type="Proteomes" id="UP000028073"/>
    </source>
</evidence>
<evidence type="ECO:0000313" key="2">
    <source>
        <dbReference type="EMBL" id="KEQ19240.1"/>
    </source>
</evidence>